<name>A0A6N6RKQ6_9FLAO</name>
<organism evidence="9 10">
    <name type="scientific">Phaeocystidibacter luteus</name>
    <dbReference type="NCBI Taxonomy" id="911197"/>
    <lineage>
        <taxon>Bacteria</taxon>
        <taxon>Pseudomonadati</taxon>
        <taxon>Bacteroidota</taxon>
        <taxon>Flavobacteriia</taxon>
        <taxon>Flavobacteriales</taxon>
        <taxon>Phaeocystidibacteraceae</taxon>
        <taxon>Phaeocystidibacter</taxon>
    </lineage>
</organism>
<evidence type="ECO:0000256" key="1">
    <source>
        <dbReference type="ARBA" id="ARBA00004651"/>
    </source>
</evidence>
<dbReference type="InterPro" id="IPR025857">
    <property type="entry name" value="MacB_PCD"/>
</dbReference>
<comment type="caution">
    <text evidence="9">The sequence shown here is derived from an EMBL/GenBank/DDBJ whole genome shotgun (WGS) entry which is preliminary data.</text>
</comment>
<dbReference type="PANTHER" id="PTHR30572:SF18">
    <property type="entry name" value="ABC-TYPE MACROLIDE FAMILY EXPORT SYSTEM PERMEASE COMPONENT 2"/>
    <property type="match status" value="1"/>
</dbReference>
<feature type="domain" description="ABC3 transporter permease C-terminal" evidence="7">
    <location>
        <begin position="683"/>
        <end position="796"/>
    </location>
</feature>
<keyword evidence="4 6" id="KW-1133">Transmembrane helix</keyword>
<gene>
    <name evidence="9" type="ORF">F8C67_06105</name>
</gene>
<feature type="domain" description="MacB-like periplasmic core" evidence="8">
    <location>
        <begin position="20"/>
        <end position="237"/>
    </location>
</feature>
<proteinExistence type="predicted"/>
<dbReference type="PANTHER" id="PTHR30572">
    <property type="entry name" value="MEMBRANE COMPONENT OF TRANSPORTER-RELATED"/>
    <property type="match status" value="1"/>
</dbReference>
<accession>A0A6N6RKQ6</accession>
<dbReference type="Pfam" id="PF02687">
    <property type="entry name" value="FtsX"/>
    <property type="match status" value="2"/>
</dbReference>
<dbReference type="InterPro" id="IPR050250">
    <property type="entry name" value="Macrolide_Exporter_MacB"/>
</dbReference>
<feature type="transmembrane region" description="Helical" evidence="6">
    <location>
        <begin position="425"/>
        <end position="447"/>
    </location>
</feature>
<feature type="transmembrane region" description="Helical" evidence="6">
    <location>
        <begin position="379"/>
        <end position="404"/>
    </location>
</feature>
<evidence type="ECO:0000259" key="7">
    <source>
        <dbReference type="Pfam" id="PF02687"/>
    </source>
</evidence>
<dbReference type="OrthoDB" id="8740261at2"/>
<reference evidence="9 10" key="1">
    <citation type="submission" date="2019-09" db="EMBL/GenBank/DDBJ databases">
        <title>Genomes of family Cryomorphaceae.</title>
        <authorList>
            <person name="Bowman J.P."/>
        </authorList>
    </citation>
    <scope>NUCLEOTIDE SEQUENCE [LARGE SCALE GENOMIC DNA]</scope>
    <source>
        <strain evidence="9 10">LMG 25704</strain>
    </source>
</reference>
<evidence type="ECO:0000256" key="2">
    <source>
        <dbReference type="ARBA" id="ARBA00022475"/>
    </source>
</evidence>
<evidence type="ECO:0000256" key="4">
    <source>
        <dbReference type="ARBA" id="ARBA00022989"/>
    </source>
</evidence>
<dbReference type="InterPro" id="IPR003838">
    <property type="entry name" value="ABC3_permease_C"/>
</dbReference>
<keyword evidence="10" id="KW-1185">Reference proteome</keyword>
<evidence type="ECO:0000256" key="3">
    <source>
        <dbReference type="ARBA" id="ARBA00022692"/>
    </source>
</evidence>
<feature type="transmembrane region" description="Helical" evidence="6">
    <location>
        <begin position="283"/>
        <end position="305"/>
    </location>
</feature>
<feature type="transmembrane region" description="Helical" evidence="6">
    <location>
        <begin position="764"/>
        <end position="784"/>
    </location>
</feature>
<feature type="domain" description="ABC3 transporter permease C-terminal" evidence="7">
    <location>
        <begin position="290"/>
        <end position="407"/>
    </location>
</feature>
<feature type="transmembrane region" description="Helical" evidence="6">
    <location>
        <begin position="732"/>
        <end position="752"/>
    </location>
</feature>
<keyword evidence="2" id="KW-1003">Cell membrane</keyword>
<keyword evidence="5 6" id="KW-0472">Membrane</keyword>
<feature type="transmembrane region" description="Helical" evidence="6">
    <location>
        <begin position="21"/>
        <end position="41"/>
    </location>
</feature>
<feature type="transmembrane region" description="Helical" evidence="6">
    <location>
        <begin position="330"/>
        <end position="359"/>
    </location>
</feature>
<evidence type="ECO:0000313" key="10">
    <source>
        <dbReference type="Proteomes" id="UP000468650"/>
    </source>
</evidence>
<dbReference type="GO" id="GO:0022857">
    <property type="term" value="F:transmembrane transporter activity"/>
    <property type="evidence" value="ECO:0007669"/>
    <property type="project" value="TreeGrafter"/>
</dbReference>
<keyword evidence="3 6" id="KW-0812">Transmembrane</keyword>
<protein>
    <submittedName>
        <fullName evidence="9">FtsX-like permease family protein</fullName>
    </submittedName>
</protein>
<dbReference type="EMBL" id="WBVO01000003">
    <property type="protein sequence ID" value="KAB2813730.1"/>
    <property type="molecule type" value="Genomic_DNA"/>
</dbReference>
<dbReference type="RefSeq" id="WP_151666932.1">
    <property type="nucleotide sequence ID" value="NZ_WBVO01000003.1"/>
</dbReference>
<evidence type="ECO:0000313" key="9">
    <source>
        <dbReference type="EMBL" id="KAB2813730.1"/>
    </source>
</evidence>
<dbReference type="Proteomes" id="UP000468650">
    <property type="component" value="Unassembled WGS sequence"/>
</dbReference>
<dbReference type="GO" id="GO:0005886">
    <property type="term" value="C:plasma membrane"/>
    <property type="evidence" value="ECO:0007669"/>
    <property type="project" value="UniProtKB-SubCell"/>
</dbReference>
<comment type="subcellular location">
    <subcellularLocation>
        <location evidence="1">Cell membrane</location>
        <topology evidence="1">Multi-pass membrane protein</topology>
    </subcellularLocation>
</comment>
<dbReference type="AlphaFoldDB" id="A0A6N6RKQ6"/>
<dbReference type="Pfam" id="PF12704">
    <property type="entry name" value="MacB_PCD"/>
    <property type="match status" value="1"/>
</dbReference>
<evidence type="ECO:0000256" key="5">
    <source>
        <dbReference type="ARBA" id="ARBA00023136"/>
    </source>
</evidence>
<evidence type="ECO:0000259" key="8">
    <source>
        <dbReference type="Pfam" id="PF12704"/>
    </source>
</evidence>
<evidence type="ECO:0000256" key="6">
    <source>
        <dbReference type="SAM" id="Phobius"/>
    </source>
</evidence>
<sequence length="803" mass="90867">MFNTSWRFFIRAILQHRTYTLLNVLGLAIGLAVTLLVVLFLRSELTYDKHNPDHDRIYRLTSLLYLENKVDHFAPTSVGLAPLLQEETDAIQDYVRIGSAGENILLKSGRQSFYEDGIFYSDTTYFDLFPAEFILGSKETAFDKERSMVLTKSLATTIFGDENPIGKTLRTNNSRFTVSAVIADLPENSHIKFKALLPAFPETFSREELIQSLWVASMYTYVRLKPDRDIREVKEAFNVLHDKYMVSLARAINTDYDIKPEALAEIHYNSTAEYDLPRGKDEYLMVFSGIGLLILALAMINYMNLATARASGRAKEIGVRKVLGSTRRDLVWQLLIESVSLTLIALFLSVILVEIIIQVPYFQDLIQKELSLDLLAEPWLIYFGILTTLIVGVLSGLYPALYLSKIPAASALKGSFKAGSKSKRLRKFLVGIQFTISVSVVVLALLMTGQMQYMSDRYLGFNKEDLVIVPIQDTALQSEIPQMLEDLREKPHVLAASYAQASPGGRVGRMVMSEITQHDEEAQREAVDYLKVGDGYFETMEIGFVKGGTFQPERHIDTMETVIVNERLVEFYGWDEPIGQRLVWGVSETGRPSQMAEVVGVIRDYNIMSLHNEIKPMVIFNENDGHGLLHIRVDSERLKTALAEIEAVWNSNDVDRDFEFSFLDKTLAELYRDDRRQTRLITTFTLITILISSLGLLGLTSYTAQQRYKEIGVRKVLGATVQQIVSLLFRDIAALVAIAVVISVPLSYLAYHNWVKNFAFLAPMHWYLFFVTGIFAVIISYAIVSLHSLKAARTNPVKSLKYE</sequence>
<feature type="transmembrane region" description="Helical" evidence="6">
    <location>
        <begin position="680"/>
        <end position="699"/>
    </location>
</feature>